<dbReference type="InterPro" id="IPR058090">
    <property type="entry name" value="bL37_actino"/>
</dbReference>
<accession>A0A6A9UWP9</accession>
<gene>
    <name evidence="2" type="ORF">GC722_08560</name>
</gene>
<evidence type="ECO:0000313" key="3">
    <source>
        <dbReference type="Proteomes" id="UP000435304"/>
    </source>
</evidence>
<evidence type="ECO:0000313" key="2">
    <source>
        <dbReference type="EMBL" id="MVA76072.1"/>
    </source>
</evidence>
<protein>
    <submittedName>
        <fullName evidence="2">Uncharacterized protein</fullName>
    </submittedName>
</protein>
<feature type="compositionally biased region" description="Basic residues" evidence="1">
    <location>
        <begin position="58"/>
        <end position="78"/>
    </location>
</feature>
<dbReference type="AlphaFoldDB" id="A0A6A9UWP9"/>
<proteinExistence type="predicted"/>
<feature type="compositionally biased region" description="Basic and acidic residues" evidence="1">
    <location>
        <begin position="30"/>
        <end position="46"/>
    </location>
</feature>
<organism evidence="2 3">
    <name type="scientific">Auraticoccus cholistanensis</name>
    <dbReference type="NCBI Taxonomy" id="2656650"/>
    <lineage>
        <taxon>Bacteria</taxon>
        <taxon>Bacillati</taxon>
        <taxon>Actinomycetota</taxon>
        <taxon>Actinomycetes</taxon>
        <taxon>Propionibacteriales</taxon>
        <taxon>Propionibacteriaceae</taxon>
        <taxon>Auraticoccus</taxon>
    </lineage>
</organism>
<dbReference type="EMBL" id="WPCU01000005">
    <property type="protein sequence ID" value="MVA76072.1"/>
    <property type="molecule type" value="Genomic_DNA"/>
</dbReference>
<comment type="caution">
    <text evidence="2">The sequence shown here is derived from an EMBL/GenBank/DDBJ whole genome shotgun (WGS) entry which is preliminary data.</text>
</comment>
<dbReference type="Pfam" id="PF26427">
    <property type="entry name" value="HR_L37"/>
    <property type="match status" value="1"/>
</dbReference>
<feature type="region of interest" description="Disordered" evidence="1">
    <location>
        <begin position="1"/>
        <end position="78"/>
    </location>
</feature>
<sequence length="78" mass="8874">MPDRARQRRHAFPHRCALWHNGPPCPAGHTGHDRPRERVPAARLLDETGTEEAQMGKTGRKRRARRKKGANHGKRPNA</sequence>
<reference evidence="2 3" key="1">
    <citation type="submission" date="2019-12" db="EMBL/GenBank/DDBJ databases">
        <title>Auraticoccus cholistani sp. nov., an actinomycete isolated from soil of Cholistan desert.</title>
        <authorList>
            <person name="Cheema M.T."/>
        </authorList>
    </citation>
    <scope>NUCLEOTIDE SEQUENCE [LARGE SCALE GENOMIC DNA]</scope>
    <source>
        <strain evidence="2 3">F435</strain>
    </source>
</reference>
<dbReference type="Proteomes" id="UP000435304">
    <property type="component" value="Unassembled WGS sequence"/>
</dbReference>
<evidence type="ECO:0000256" key="1">
    <source>
        <dbReference type="SAM" id="MobiDB-lite"/>
    </source>
</evidence>
<name>A0A6A9UWP9_9ACTN</name>
<feature type="compositionally biased region" description="Basic residues" evidence="1">
    <location>
        <begin position="1"/>
        <end position="13"/>
    </location>
</feature>
<dbReference type="NCBIfam" id="NF047428">
    <property type="entry name" value="ribo_Myco_bL37"/>
    <property type="match status" value="1"/>
</dbReference>
<keyword evidence="3" id="KW-1185">Reference proteome</keyword>